<dbReference type="AlphaFoldDB" id="A0A974DBK5"/>
<organism evidence="1 2">
    <name type="scientific">Xenopus laevis</name>
    <name type="common">African clawed frog</name>
    <dbReference type="NCBI Taxonomy" id="8355"/>
    <lineage>
        <taxon>Eukaryota</taxon>
        <taxon>Metazoa</taxon>
        <taxon>Chordata</taxon>
        <taxon>Craniata</taxon>
        <taxon>Vertebrata</taxon>
        <taxon>Euteleostomi</taxon>
        <taxon>Amphibia</taxon>
        <taxon>Batrachia</taxon>
        <taxon>Anura</taxon>
        <taxon>Pipoidea</taxon>
        <taxon>Pipidae</taxon>
        <taxon>Xenopodinae</taxon>
        <taxon>Xenopus</taxon>
        <taxon>Xenopus</taxon>
    </lineage>
</organism>
<evidence type="ECO:0000313" key="1">
    <source>
        <dbReference type="EMBL" id="OCT87756.1"/>
    </source>
</evidence>
<sequence length="111" mass="12431">MHAHKQVHAWTSARTEDTYVRMRGGAQVATVQELLPQFEGPNIIAVYKSNMFFLFLMCTGSPVSSTTESSGGPKRALVQISAGRGLPCFMELGYRGCHPQEQYYLQFRDNV</sequence>
<name>A0A974DBK5_XENLA</name>
<evidence type="ECO:0000313" key="2">
    <source>
        <dbReference type="Proteomes" id="UP000694892"/>
    </source>
</evidence>
<gene>
    <name evidence="1" type="ORF">XELAEV_18021454mg</name>
</gene>
<dbReference type="EMBL" id="CM004471">
    <property type="protein sequence ID" value="OCT87756.1"/>
    <property type="molecule type" value="Genomic_DNA"/>
</dbReference>
<accession>A0A974DBK5</accession>
<protein>
    <submittedName>
        <fullName evidence="1">Uncharacterized protein</fullName>
    </submittedName>
</protein>
<proteinExistence type="predicted"/>
<reference evidence="2" key="1">
    <citation type="journal article" date="2016" name="Nature">
        <title>Genome evolution in the allotetraploid frog Xenopus laevis.</title>
        <authorList>
            <person name="Session A.M."/>
            <person name="Uno Y."/>
            <person name="Kwon T."/>
            <person name="Chapman J.A."/>
            <person name="Toyoda A."/>
            <person name="Takahashi S."/>
            <person name="Fukui A."/>
            <person name="Hikosaka A."/>
            <person name="Suzuki A."/>
            <person name="Kondo M."/>
            <person name="van Heeringen S.J."/>
            <person name="Quigley I."/>
            <person name="Heinz S."/>
            <person name="Ogino H."/>
            <person name="Ochi H."/>
            <person name="Hellsten U."/>
            <person name="Lyons J.B."/>
            <person name="Simakov O."/>
            <person name="Putnam N."/>
            <person name="Stites J."/>
            <person name="Kuroki Y."/>
            <person name="Tanaka T."/>
            <person name="Michiue T."/>
            <person name="Watanabe M."/>
            <person name="Bogdanovic O."/>
            <person name="Lister R."/>
            <person name="Georgiou G."/>
            <person name="Paranjpe S.S."/>
            <person name="van Kruijsbergen I."/>
            <person name="Shu S."/>
            <person name="Carlson J."/>
            <person name="Kinoshita T."/>
            <person name="Ohta Y."/>
            <person name="Mawaribuchi S."/>
            <person name="Jenkins J."/>
            <person name="Grimwood J."/>
            <person name="Schmutz J."/>
            <person name="Mitros T."/>
            <person name="Mozaffari S.V."/>
            <person name="Suzuki Y."/>
            <person name="Haramoto Y."/>
            <person name="Yamamoto T.S."/>
            <person name="Takagi C."/>
            <person name="Heald R."/>
            <person name="Miller K."/>
            <person name="Haudenschild C."/>
            <person name="Kitzman J."/>
            <person name="Nakayama T."/>
            <person name="Izutsu Y."/>
            <person name="Robert J."/>
            <person name="Fortriede J."/>
            <person name="Burns K."/>
            <person name="Lotay V."/>
            <person name="Karimi K."/>
            <person name="Yasuoka Y."/>
            <person name="Dichmann D.S."/>
            <person name="Flajnik M.F."/>
            <person name="Houston D.W."/>
            <person name="Shendure J."/>
            <person name="DuPasquier L."/>
            <person name="Vize P.D."/>
            <person name="Zorn A.M."/>
            <person name="Ito M."/>
            <person name="Marcotte E.M."/>
            <person name="Wallingford J.B."/>
            <person name="Ito Y."/>
            <person name="Asashima M."/>
            <person name="Ueno N."/>
            <person name="Matsuda Y."/>
            <person name="Veenstra G.J."/>
            <person name="Fujiyama A."/>
            <person name="Harland R.M."/>
            <person name="Taira M."/>
            <person name="Rokhsar D.S."/>
        </authorList>
    </citation>
    <scope>NUCLEOTIDE SEQUENCE [LARGE SCALE GENOMIC DNA]</scope>
    <source>
        <strain evidence="2">J</strain>
    </source>
</reference>
<dbReference type="Proteomes" id="UP000694892">
    <property type="component" value="Chromosome 3S"/>
</dbReference>